<evidence type="ECO:0000313" key="2">
    <source>
        <dbReference type="EMBL" id="MFC3121416.1"/>
    </source>
</evidence>
<sequence>MRNLLIASLITLMSFSSSAGLVFTSNASGVNVGDTITLDVAFDFDSSTRLDEIYEFGLDLVFDPSLVSFAGAALAGPYASIDDDFNGFNDYDLVVDDLSFVDALLVEVFNLDFTAPLLPTSGVVDLLSFEFTALSDGIADFALENLVLVDAFFGEELVDGSFGSSVQVSAPMSLSLLGLGLVALSIRRKM</sequence>
<protein>
    <recommendedName>
        <fullName evidence="4">PEP-CTERM protein-sorting domain-containing protein</fullName>
    </recommendedName>
</protein>
<reference evidence="3" key="1">
    <citation type="journal article" date="2019" name="Int. J. Syst. Evol. Microbiol.">
        <title>The Global Catalogue of Microorganisms (GCM) 10K type strain sequencing project: providing services to taxonomists for standard genome sequencing and annotation.</title>
        <authorList>
            <consortium name="The Broad Institute Genomics Platform"/>
            <consortium name="The Broad Institute Genome Sequencing Center for Infectious Disease"/>
            <person name="Wu L."/>
            <person name="Ma J."/>
        </authorList>
    </citation>
    <scope>NUCLEOTIDE SEQUENCE [LARGE SCALE GENOMIC DNA]</scope>
    <source>
        <strain evidence="3">KCTC 52473</strain>
    </source>
</reference>
<feature type="chain" id="PRO_5045534021" description="PEP-CTERM protein-sorting domain-containing protein" evidence="1">
    <location>
        <begin position="20"/>
        <end position="190"/>
    </location>
</feature>
<comment type="caution">
    <text evidence="2">The sequence shown here is derived from an EMBL/GenBank/DDBJ whole genome shotgun (WGS) entry which is preliminary data.</text>
</comment>
<accession>A0ABV7FQB0</accession>
<keyword evidence="3" id="KW-1185">Reference proteome</keyword>
<dbReference type="EMBL" id="JBHRSW010000011">
    <property type="protein sequence ID" value="MFC3121416.1"/>
    <property type="molecule type" value="Genomic_DNA"/>
</dbReference>
<gene>
    <name evidence="2" type="ORF">ACFOHL_07265</name>
</gene>
<organism evidence="2 3">
    <name type="scientific">Agaribacter flavus</name>
    <dbReference type="NCBI Taxonomy" id="1902781"/>
    <lineage>
        <taxon>Bacteria</taxon>
        <taxon>Pseudomonadati</taxon>
        <taxon>Pseudomonadota</taxon>
        <taxon>Gammaproteobacteria</taxon>
        <taxon>Alteromonadales</taxon>
        <taxon>Alteromonadaceae</taxon>
        <taxon>Agaribacter</taxon>
    </lineage>
</organism>
<evidence type="ECO:0000256" key="1">
    <source>
        <dbReference type="SAM" id="SignalP"/>
    </source>
</evidence>
<evidence type="ECO:0000313" key="3">
    <source>
        <dbReference type="Proteomes" id="UP001595478"/>
    </source>
</evidence>
<dbReference type="RefSeq" id="WP_376919555.1">
    <property type="nucleotide sequence ID" value="NZ_JBHRSW010000011.1"/>
</dbReference>
<feature type="signal peptide" evidence="1">
    <location>
        <begin position="1"/>
        <end position="19"/>
    </location>
</feature>
<name>A0ABV7FQB0_9ALTE</name>
<evidence type="ECO:0008006" key="4">
    <source>
        <dbReference type="Google" id="ProtNLM"/>
    </source>
</evidence>
<proteinExistence type="predicted"/>
<keyword evidence="1" id="KW-0732">Signal</keyword>
<dbReference type="Proteomes" id="UP001595478">
    <property type="component" value="Unassembled WGS sequence"/>
</dbReference>